<dbReference type="Gene3D" id="1.25.40.240">
    <property type="entry name" value="Ku, C-terminal domain"/>
    <property type="match status" value="1"/>
</dbReference>
<dbReference type="OrthoDB" id="30826at2759"/>
<dbReference type="Pfam" id="PF02735">
    <property type="entry name" value="Ku"/>
    <property type="match status" value="1"/>
</dbReference>
<feature type="compositionally biased region" description="Basic and acidic residues" evidence="14">
    <location>
        <begin position="173"/>
        <end position="184"/>
    </location>
</feature>
<dbReference type="GO" id="GO:0003690">
    <property type="term" value="F:double-stranded DNA binding"/>
    <property type="evidence" value="ECO:0007669"/>
    <property type="project" value="TreeGrafter"/>
</dbReference>
<keyword evidence="12" id="KW-0234">DNA repair</keyword>
<dbReference type="Proteomes" id="UP000663879">
    <property type="component" value="Unassembled WGS sequence"/>
</dbReference>
<evidence type="ECO:0000256" key="8">
    <source>
        <dbReference type="ARBA" id="ARBA00022806"/>
    </source>
</evidence>
<dbReference type="GO" id="GO:0005524">
    <property type="term" value="F:ATP binding"/>
    <property type="evidence" value="ECO:0007669"/>
    <property type="project" value="UniProtKB-KW"/>
</dbReference>
<feature type="region of interest" description="Disordered" evidence="14">
    <location>
        <begin position="168"/>
        <end position="198"/>
    </location>
</feature>
<dbReference type="Gene3D" id="3.40.50.410">
    <property type="entry name" value="von Willebrand factor, type A domain"/>
    <property type="match status" value="1"/>
</dbReference>
<evidence type="ECO:0000256" key="14">
    <source>
        <dbReference type="SAM" id="MobiDB-lite"/>
    </source>
</evidence>
<proteinExistence type="inferred from homology"/>
<keyword evidence="13" id="KW-0539">Nucleus</keyword>
<dbReference type="Gene3D" id="1.10.1600.10">
    <property type="match status" value="1"/>
</dbReference>
<dbReference type="GO" id="GO:0006310">
    <property type="term" value="P:DNA recombination"/>
    <property type="evidence" value="ECO:0007669"/>
    <property type="project" value="UniProtKB-KW"/>
</dbReference>
<dbReference type="InterPro" id="IPR006164">
    <property type="entry name" value="DNA_bd_Ku70/Ku80"/>
</dbReference>
<dbReference type="GO" id="GO:0000723">
    <property type="term" value="P:telomere maintenance"/>
    <property type="evidence" value="ECO:0007669"/>
    <property type="project" value="InterPro"/>
</dbReference>
<dbReference type="CDD" id="cd00873">
    <property type="entry name" value="KU80"/>
    <property type="match status" value="1"/>
</dbReference>
<keyword evidence="5" id="KW-0547">Nucleotide-binding</keyword>
<dbReference type="FunFam" id="1.10.1600.10:FF:000002">
    <property type="entry name" value="X-ray repair cross-complementing protein 5"/>
    <property type="match status" value="1"/>
</dbReference>
<organism evidence="16 17">
    <name type="scientific">Brachionus calyciflorus</name>
    <dbReference type="NCBI Taxonomy" id="104777"/>
    <lineage>
        <taxon>Eukaryota</taxon>
        <taxon>Metazoa</taxon>
        <taxon>Spiralia</taxon>
        <taxon>Gnathifera</taxon>
        <taxon>Rotifera</taxon>
        <taxon>Eurotatoria</taxon>
        <taxon>Monogononta</taxon>
        <taxon>Pseudotrocha</taxon>
        <taxon>Ploima</taxon>
        <taxon>Brachionidae</taxon>
        <taxon>Brachionus</taxon>
    </lineage>
</organism>
<dbReference type="GO" id="GO:0016787">
    <property type="term" value="F:hydrolase activity"/>
    <property type="evidence" value="ECO:0007669"/>
    <property type="project" value="UniProtKB-KW"/>
</dbReference>
<reference evidence="16" key="1">
    <citation type="submission" date="2021-02" db="EMBL/GenBank/DDBJ databases">
        <authorList>
            <person name="Nowell W R."/>
        </authorList>
    </citation>
    <scope>NUCLEOTIDE SEQUENCE</scope>
    <source>
        <strain evidence="16">Ploen Becks lab</strain>
    </source>
</reference>
<evidence type="ECO:0000259" key="15">
    <source>
        <dbReference type="PROSITE" id="PS50234"/>
    </source>
</evidence>
<dbReference type="GO" id="GO:0004386">
    <property type="term" value="F:helicase activity"/>
    <property type="evidence" value="ECO:0007669"/>
    <property type="project" value="UniProtKB-KW"/>
</dbReference>
<dbReference type="PROSITE" id="PS50234">
    <property type="entry name" value="VWFA"/>
    <property type="match status" value="1"/>
</dbReference>
<dbReference type="InterPro" id="IPR016194">
    <property type="entry name" value="SPOC-like_C_dom_sf"/>
</dbReference>
<protein>
    <recommendedName>
        <fullName evidence="15">VWFA domain-containing protein</fullName>
    </recommendedName>
</protein>
<comment type="similarity">
    <text evidence="3">Belongs to the ku80 family.</text>
</comment>
<dbReference type="InterPro" id="IPR024193">
    <property type="entry name" value="Ku80"/>
</dbReference>
<keyword evidence="6" id="KW-0227">DNA damage</keyword>
<keyword evidence="11" id="KW-0233">DNA recombination</keyword>
<dbReference type="GO" id="GO:0006303">
    <property type="term" value="P:double-strand break repair via nonhomologous end joining"/>
    <property type="evidence" value="ECO:0007669"/>
    <property type="project" value="InterPro"/>
</dbReference>
<comment type="caution">
    <text evidence="16">The sequence shown here is derived from an EMBL/GenBank/DDBJ whole genome shotgun (WGS) entry which is preliminary data.</text>
</comment>
<dbReference type="GO" id="GO:0042162">
    <property type="term" value="F:telomeric DNA binding"/>
    <property type="evidence" value="ECO:0007669"/>
    <property type="project" value="InterPro"/>
</dbReference>
<dbReference type="Pfam" id="PF08785">
    <property type="entry name" value="Ku_PK_bind"/>
    <property type="match status" value="1"/>
</dbReference>
<dbReference type="InterPro" id="IPR002035">
    <property type="entry name" value="VWF_A"/>
</dbReference>
<evidence type="ECO:0000256" key="9">
    <source>
        <dbReference type="ARBA" id="ARBA00022840"/>
    </source>
</evidence>
<evidence type="ECO:0000256" key="1">
    <source>
        <dbReference type="ARBA" id="ARBA00004123"/>
    </source>
</evidence>
<keyword evidence="9" id="KW-0067">ATP-binding</keyword>
<evidence type="ECO:0000256" key="10">
    <source>
        <dbReference type="ARBA" id="ARBA00023125"/>
    </source>
</evidence>
<accession>A0A814EZU0</accession>
<keyword evidence="7" id="KW-0378">Hydrolase</keyword>
<evidence type="ECO:0000256" key="4">
    <source>
        <dbReference type="ARBA" id="ARBA00022454"/>
    </source>
</evidence>
<feature type="compositionally biased region" description="Polar residues" evidence="14">
    <location>
        <begin position="185"/>
        <end position="198"/>
    </location>
</feature>
<gene>
    <name evidence="16" type="ORF">OXX778_LOCUS15179</name>
</gene>
<keyword evidence="17" id="KW-1185">Reference proteome</keyword>
<evidence type="ECO:0000256" key="3">
    <source>
        <dbReference type="ARBA" id="ARBA00007726"/>
    </source>
</evidence>
<evidence type="ECO:0000256" key="2">
    <source>
        <dbReference type="ARBA" id="ARBA00004286"/>
    </source>
</evidence>
<evidence type="ECO:0000256" key="6">
    <source>
        <dbReference type="ARBA" id="ARBA00022763"/>
    </source>
</evidence>
<evidence type="ECO:0000256" key="5">
    <source>
        <dbReference type="ARBA" id="ARBA00022741"/>
    </source>
</evidence>
<dbReference type="InterPro" id="IPR036494">
    <property type="entry name" value="Ku_C_sf"/>
</dbReference>
<dbReference type="GO" id="GO:0043564">
    <property type="term" value="C:Ku70:Ku80 complex"/>
    <property type="evidence" value="ECO:0007669"/>
    <property type="project" value="InterPro"/>
</dbReference>
<dbReference type="SMART" id="SM00559">
    <property type="entry name" value="Ku78"/>
    <property type="match status" value="1"/>
</dbReference>
<dbReference type="PANTHER" id="PTHR12604">
    <property type="entry name" value="KU AUTOANTIGEN DNA HELICASE"/>
    <property type="match status" value="1"/>
</dbReference>
<evidence type="ECO:0000313" key="16">
    <source>
        <dbReference type="EMBL" id="CAF0976198.1"/>
    </source>
</evidence>
<keyword evidence="10" id="KW-0238">DNA-binding</keyword>
<dbReference type="SUPFAM" id="SSF101420">
    <property type="entry name" value="C-terminal domain of Ku80"/>
    <property type="match status" value="1"/>
</dbReference>
<sequence length="767" mass="88485">MSKNEIEGLVLLLDVSESMSTKVNSKTSYLQACVDIIQMIIQRKMFQSSKDEIALILFGTPGTENELWDGSSDEYRHVTVARSFAIVDWELLDYVQNKISISNIAGDILDGISVAINHFTEDQNKKKIFKDKRIIALTDFSSNSDEADKLKQISKELTKNSIRLDTISPFSEEDNRKNDDEPKNSRSNQDGNSKPMTRQQMDTIQILRNLCESTEGALFSFEETLTLLSTYQAKSIKSTGTKYQMTIGDKFTIPIISMIKCKENKPDIFKFKKVYAKDESVELKSDRARITKDDEQRDLDDKTDVVDAFKYGSTYVPIDSETVSLRLEVEKCFSLLGYTKSENIHRHYFLGDSVHQIVPDPAAGYEYEEVFVNMVRAMFEEDVYGIVRKVFNSRSSPELGCLIPYITKETICLFYQSLPFEDDLKKINLDNFMSMKKFKPNEKQLNLIDDLINSMDLSKKMDQDEEEELYDPHLTFNPYIQRMFQSIGLRATNPTSELPDFANHFTNSHLKKLGEKIHNEKTEDLLKRCREEFPIRELVKKAKKGEENIFDKVKKDENSDDALDVNEEENLNEILSSGTENNKIKKVGTVSPVNDFKILCEKLLLSMDSTEIQEEFEQICLQIQIIIKDLFEESLQQASSISDSDMSDMGVFTFQEKSFNCIKVLREYSVRLNSFESFNSFLKAFKIYLINESKKSKFNKYVENFWRKFFIETSLSLITNAECKLSDVDLEQSNEFVKSLNQNSDNALNIDVEISNKEDEEDLLDLM</sequence>
<evidence type="ECO:0000256" key="11">
    <source>
        <dbReference type="ARBA" id="ARBA00023172"/>
    </source>
</evidence>
<dbReference type="AlphaFoldDB" id="A0A814EZU0"/>
<dbReference type="PANTHER" id="PTHR12604:SF4">
    <property type="entry name" value="X-RAY REPAIR CROSS-COMPLEMENTING PROTEIN 5"/>
    <property type="match status" value="1"/>
</dbReference>
<keyword evidence="8" id="KW-0347">Helicase</keyword>
<dbReference type="SUPFAM" id="SSF53300">
    <property type="entry name" value="vWA-like"/>
    <property type="match status" value="1"/>
</dbReference>
<feature type="domain" description="VWFA" evidence="15">
    <location>
        <begin position="8"/>
        <end position="168"/>
    </location>
</feature>
<keyword evidence="4" id="KW-0158">Chromosome</keyword>
<dbReference type="InterPro" id="IPR014893">
    <property type="entry name" value="Ku_PK_bind"/>
</dbReference>
<dbReference type="SUPFAM" id="SSF100939">
    <property type="entry name" value="SPOC domain-like"/>
    <property type="match status" value="1"/>
</dbReference>
<name>A0A814EZU0_9BILA</name>
<dbReference type="InterPro" id="IPR005161">
    <property type="entry name" value="Ku_N"/>
</dbReference>
<dbReference type="GO" id="GO:0003684">
    <property type="term" value="F:damaged DNA binding"/>
    <property type="evidence" value="ECO:0007669"/>
    <property type="project" value="InterPro"/>
</dbReference>
<dbReference type="EMBL" id="CAJNOC010003289">
    <property type="protein sequence ID" value="CAF0976198.1"/>
    <property type="molecule type" value="Genomic_DNA"/>
</dbReference>
<dbReference type="InterPro" id="IPR036465">
    <property type="entry name" value="vWFA_dom_sf"/>
</dbReference>
<dbReference type="Gene3D" id="2.40.290.10">
    <property type="match status" value="1"/>
</dbReference>
<evidence type="ECO:0000313" key="17">
    <source>
        <dbReference type="Proteomes" id="UP000663879"/>
    </source>
</evidence>
<evidence type="ECO:0000256" key="13">
    <source>
        <dbReference type="ARBA" id="ARBA00023242"/>
    </source>
</evidence>
<dbReference type="GO" id="GO:0005694">
    <property type="term" value="C:chromosome"/>
    <property type="evidence" value="ECO:0007669"/>
    <property type="project" value="UniProtKB-SubCell"/>
</dbReference>
<comment type="subcellular location">
    <subcellularLocation>
        <location evidence="2">Chromosome</location>
    </subcellularLocation>
    <subcellularLocation>
        <location evidence="1">Nucleus</location>
    </subcellularLocation>
</comment>
<dbReference type="Pfam" id="PF03731">
    <property type="entry name" value="Ku_N"/>
    <property type="match status" value="1"/>
</dbReference>
<evidence type="ECO:0000256" key="7">
    <source>
        <dbReference type="ARBA" id="ARBA00022801"/>
    </source>
</evidence>
<evidence type="ECO:0000256" key="12">
    <source>
        <dbReference type="ARBA" id="ARBA00023204"/>
    </source>
</evidence>